<evidence type="ECO:0000313" key="7">
    <source>
        <dbReference type="Proteomes" id="UP000321922"/>
    </source>
</evidence>
<protein>
    <recommendedName>
        <fullName evidence="5">5-formyltetrahydrofolate cyclo-ligase</fullName>
        <ecNumber evidence="5">6.3.3.2</ecNumber>
    </recommendedName>
</protein>
<dbReference type="GO" id="GO:0030272">
    <property type="term" value="F:5-formyltetrahydrofolate cyclo-ligase activity"/>
    <property type="evidence" value="ECO:0007669"/>
    <property type="project" value="UniProtKB-EC"/>
</dbReference>
<dbReference type="Gene3D" id="3.40.50.10420">
    <property type="entry name" value="NagB/RpiA/CoA transferase-like"/>
    <property type="match status" value="1"/>
</dbReference>
<evidence type="ECO:0000256" key="1">
    <source>
        <dbReference type="ARBA" id="ARBA00010638"/>
    </source>
</evidence>
<feature type="binding site" evidence="4">
    <location>
        <begin position="137"/>
        <end position="145"/>
    </location>
    <ligand>
        <name>ATP</name>
        <dbReference type="ChEBI" id="CHEBI:30616"/>
    </ligand>
</feature>
<dbReference type="EMBL" id="BJXJ01000025">
    <property type="protein sequence ID" value="GEM76445.1"/>
    <property type="molecule type" value="Genomic_DNA"/>
</dbReference>
<sequence>MSDLSRQTLRKTIRQLRLSLEREIQIHAGKTLVKQCALLPEIQHAQHIALYLAADGELDTAPLIDWLWQQDKSVYLPVIHPFSPGHLLFLHYDKQKSLVPNQYGILEPKLDITDLKPLKELDIIFTPLVAFDNNGQRLGMGGGYYDRTLSSWFNSREGAKPIGLAHDCQQVEQLPSEAWDIPLPKIVTPSKIWRWEK</sequence>
<reference evidence="6 7" key="1">
    <citation type="submission" date="2019-07" db="EMBL/GenBank/DDBJ databases">
        <title>Whole genome shotgun sequence of Vibrio sagamiensis NBRC 104589.</title>
        <authorList>
            <person name="Hosoyama A."/>
            <person name="Uohara A."/>
            <person name="Ohji S."/>
            <person name="Ichikawa N."/>
        </authorList>
    </citation>
    <scope>NUCLEOTIDE SEQUENCE [LARGE SCALE GENOMIC DNA]</scope>
    <source>
        <strain evidence="6 7">NBRC 104589</strain>
    </source>
</reference>
<proteinExistence type="inferred from homology"/>
<dbReference type="PANTHER" id="PTHR23407:SF1">
    <property type="entry name" value="5-FORMYLTETRAHYDROFOLATE CYCLO-LIGASE"/>
    <property type="match status" value="1"/>
</dbReference>
<dbReference type="AlphaFoldDB" id="A0A511QGL3"/>
<comment type="similarity">
    <text evidence="1 5">Belongs to the 5-formyltetrahydrofolate cyclo-ligase family.</text>
</comment>
<evidence type="ECO:0000313" key="6">
    <source>
        <dbReference type="EMBL" id="GEM76445.1"/>
    </source>
</evidence>
<organism evidence="6 7">
    <name type="scientific">Vibrio sagamiensis NBRC 104589</name>
    <dbReference type="NCBI Taxonomy" id="1219064"/>
    <lineage>
        <taxon>Bacteria</taxon>
        <taxon>Pseudomonadati</taxon>
        <taxon>Pseudomonadota</taxon>
        <taxon>Gammaproteobacteria</taxon>
        <taxon>Vibrionales</taxon>
        <taxon>Vibrionaceae</taxon>
        <taxon>Vibrio</taxon>
    </lineage>
</organism>
<dbReference type="GO" id="GO:0005524">
    <property type="term" value="F:ATP binding"/>
    <property type="evidence" value="ECO:0007669"/>
    <property type="project" value="UniProtKB-KW"/>
</dbReference>
<dbReference type="InterPro" id="IPR002698">
    <property type="entry name" value="FTHF_cligase"/>
</dbReference>
<evidence type="ECO:0000256" key="3">
    <source>
        <dbReference type="ARBA" id="ARBA00022840"/>
    </source>
</evidence>
<evidence type="ECO:0000256" key="5">
    <source>
        <dbReference type="RuleBase" id="RU361279"/>
    </source>
</evidence>
<comment type="caution">
    <text evidence="6">The sequence shown here is derived from an EMBL/GenBank/DDBJ whole genome shotgun (WGS) entry which is preliminary data.</text>
</comment>
<dbReference type="Pfam" id="PF01812">
    <property type="entry name" value="5-FTHF_cyc-lig"/>
    <property type="match status" value="1"/>
</dbReference>
<keyword evidence="3 4" id="KW-0067">ATP-binding</keyword>
<feature type="binding site" evidence="4">
    <location>
        <position position="52"/>
    </location>
    <ligand>
        <name>substrate</name>
    </ligand>
</feature>
<dbReference type="Proteomes" id="UP000321922">
    <property type="component" value="Unassembled WGS sequence"/>
</dbReference>
<comment type="catalytic activity">
    <reaction evidence="5">
        <text>(6S)-5-formyl-5,6,7,8-tetrahydrofolate + ATP = (6R)-5,10-methenyltetrahydrofolate + ADP + phosphate</text>
        <dbReference type="Rhea" id="RHEA:10488"/>
        <dbReference type="ChEBI" id="CHEBI:30616"/>
        <dbReference type="ChEBI" id="CHEBI:43474"/>
        <dbReference type="ChEBI" id="CHEBI:57455"/>
        <dbReference type="ChEBI" id="CHEBI:57457"/>
        <dbReference type="ChEBI" id="CHEBI:456216"/>
        <dbReference type="EC" id="6.3.3.2"/>
    </reaction>
</comment>
<gene>
    <name evidence="6" type="ORF">VSA01S_25570</name>
</gene>
<dbReference type="GO" id="GO:0035999">
    <property type="term" value="P:tetrahydrofolate interconversion"/>
    <property type="evidence" value="ECO:0007669"/>
    <property type="project" value="TreeGrafter"/>
</dbReference>
<dbReference type="InterPro" id="IPR024185">
    <property type="entry name" value="FTHF_cligase-like_sf"/>
</dbReference>
<accession>A0A511QGL3</accession>
<keyword evidence="5" id="KW-0460">Magnesium</keyword>
<keyword evidence="6" id="KW-0436">Ligase</keyword>
<keyword evidence="2 4" id="KW-0547">Nucleotide-binding</keyword>
<dbReference type="NCBIfam" id="TIGR02727">
    <property type="entry name" value="MTHFS_bact"/>
    <property type="match status" value="1"/>
</dbReference>
<keyword evidence="7" id="KW-1185">Reference proteome</keyword>
<feature type="binding site" evidence="4">
    <location>
        <begin position="6"/>
        <end position="10"/>
    </location>
    <ligand>
        <name>ATP</name>
        <dbReference type="ChEBI" id="CHEBI:30616"/>
    </ligand>
</feature>
<dbReference type="InterPro" id="IPR037171">
    <property type="entry name" value="NagB/RpiA_transferase-like"/>
</dbReference>
<evidence type="ECO:0000256" key="2">
    <source>
        <dbReference type="ARBA" id="ARBA00022741"/>
    </source>
</evidence>
<comment type="cofactor">
    <cofactor evidence="5">
        <name>Mg(2+)</name>
        <dbReference type="ChEBI" id="CHEBI:18420"/>
    </cofactor>
</comment>
<name>A0A511QGL3_9VIBR</name>
<evidence type="ECO:0000256" key="4">
    <source>
        <dbReference type="PIRSR" id="PIRSR006806-1"/>
    </source>
</evidence>
<dbReference type="GO" id="GO:0046872">
    <property type="term" value="F:metal ion binding"/>
    <property type="evidence" value="ECO:0007669"/>
    <property type="project" value="UniProtKB-KW"/>
</dbReference>
<dbReference type="RefSeq" id="WP_039979847.1">
    <property type="nucleotide sequence ID" value="NZ_BAOJ01000021.1"/>
</dbReference>
<feature type="binding site" evidence="4">
    <location>
        <position position="57"/>
    </location>
    <ligand>
        <name>substrate</name>
    </ligand>
</feature>
<dbReference type="EC" id="6.3.3.2" evidence="5"/>
<dbReference type="GO" id="GO:0009396">
    <property type="term" value="P:folic acid-containing compound biosynthetic process"/>
    <property type="evidence" value="ECO:0007669"/>
    <property type="project" value="TreeGrafter"/>
</dbReference>
<dbReference type="OrthoDB" id="9801938at2"/>
<dbReference type="PIRSF" id="PIRSF006806">
    <property type="entry name" value="FTHF_cligase"/>
    <property type="match status" value="1"/>
</dbReference>
<keyword evidence="5" id="KW-0479">Metal-binding</keyword>
<dbReference type="PANTHER" id="PTHR23407">
    <property type="entry name" value="ATPASE INHIBITOR/5-FORMYLTETRAHYDROFOLATE CYCLO-LIGASE"/>
    <property type="match status" value="1"/>
</dbReference>
<dbReference type="SUPFAM" id="SSF100950">
    <property type="entry name" value="NagB/RpiA/CoA transferase-like"/>
    <property type="match status" value="1"/>
</dbReference>